<dbReference type="RefSeq" id="WP_096565774.1">
    <property type="nucleotide sequence ID" value="NZ_BJCE01000039.1"/>
</dbReference>
<comment type="caution">
    <text evidence="1">The sequence shown here is derived from an EMBL/GenBank/DDBJ whole genome shotgun (WGS) entry which is preliminary data.</text>
</comment>
<evidence type="ECO:0000313" key="2">
    <source>
        <dbReference type="Proteomes" id="UP000300142"/>
    </source>
</evidence>
<accession>A0A480A2S3</accession>
<reference evidence="2" key="1">
    <citation type="submission" date="2019-02" db="EMBL/GenBank/DDBJ databases">
        <title>Draft genome sequence of Sphaerospermopsis reniformis NIES-1949.</title>
        <authorList>
            <person name="Yamaguchi H."/>
            <person name="Suzuki S."/>
            <person name="Kawachi M."/>
        </authorList>
    </citation>
    <scope>NUCLEOTIDE SEQUENCE [LARGE SCALE GENOMIC DNA]</scope>
    <source>
        <strain evidence="2">NIES-1949</strain>
    </source>
</reference>
<dbReference type="AlphaFoldDB" id="A0A480A2S3"/>
<sequence length="69" mass="8147">MGKKYDIKQIDAIAREFSMSEKLRKAFGKFIEIEKRNGYGGTLNDRGDFTYQELRQKAKEFLEDIDYDS</sequence>
<organism evidence="1 2">
    <name type="scientific">Sphaerospermopsis reniformis</name>
    <dbReference type="NCBI Taxonomy" id="531300"/>
    <lineage>
        <taxon>Bacteria</taxon>
        <taxon>Bacillati</taxon>
        <taxon>Cyanobacteriota</taxon>
        <taxon>Cyanophyceae</taxon>
        <taxon>Nostocales</taxon>
        <taxon>Aphanizomenonaceae</taxon>
        <taxon>Sphaerospermopsis</taxon>
    </lineage>
</organism>
<protein>
    <submittedName>
        <fullName evidence="1">Uncharacterized protein</fullName>
    </submittedName>
</protein>
<gene>
    <name evidence="1" type="ORF">SR1949_15880</name>
</gene>
<evidence type="ECO:0000313" key="1">
    <source>
        <dbReference type="EMBL" id="GCL36484.1"/>
    </source>
</evidence>
<keyword evidence="2" id="KW-1185">Reference proteome</keyword>
<name>A0A480A2S3_9CYAN</name>
<dbReference type="Proteomes" id="UP000300142">
    <property type="component" value="Unassembled WGS sequence"/>
</dbReference>
<proteinExistence type="predicted"/>
<dbReference type="EMBL" id="BJCE01000039">
    <property type="protein sequence ID" value="GCL36484.1"/>
    <property type="molecule type" value="Genomic_DNA"/>
</dbReference>